<dbReference type="WBParaSite" id="SCUD_0000193601-mRNA-1">
    <property type="protein sequence ID" value="SCUD_0000193601-mRNA-1"/>
    <property type="gene ID" value="SCUD_0000193601"/>
</dbReference>
<dbReference type="EMBL" id="UZAK01001710">
    <property type="protein sequence ID" value="VDO71026.1"/>
    <property type="molecule type" value="Genomic_DNA"/>
</dbReference>
<organism evidence="4">
    <name type="scientific">Schistosoma curassoni</name>
    <dbReference type="NCBI Taxonomy" id="6186"/>
    <lineage>
        <taxon>Eukaryota</taxon>
        <taxon>Metazoa</taxon>
        <taxon>Spiralia</taxon>
        <taxon>Lophotrochozoa</taxon>
        <taxon>Platyhelminthes</taxon>
        <taxon>Trematoda</taxon>
        <taxon>Digenea</taxon>
        <taxon>Strigeidida</taxon>
        <taxon>Schistosomatoidea</taxon>
        <taxon>Schistosomatidae</taxon>
        <taxon>Schistosoma</taxon>
    </lineage>
</organism>
<keyword evidence="3" id="KW-1185">Reference proteome</keyword>
<gene>
    <name evidence="2" type="ORF">SCUD_LOCUS1935</name>
</gene>
<feature type="chain" id="PRO_5043140558" evidence="1">
    <location>
        <begin position="32"/>
        <end position="213"/>
    </location>
</feature>
<dbReference type="Proteomes" id="UP000279833">
    <property type="component" value="Unassembled WGS sequence"/>
</dbReference>
<sequence length="213" mass="23512">MECPSGVPTGSVLGPLLFLIFINDLSQQVSSELLLFTDDVKLGKEICNQENIQAPQEDLTRLQRMKKILARLAQGDSDEGFASYNNLGNHQGPHLAAVGRNFRVGSFTLVVESVIAEAHCTTTLLDPTVVVAQNCITRLLRHSCRGFGKYWTSIHWFGNLEPQQPSFHSLMGSLTLKTKYADLSLVTDFFICQNELTVSGFKISVPIVTCVHS</sequence>
<evidence type="ECO:0000256" key="1">
    <source>
        <dbReference type="SAM" id="SignalP"/>
    </source>
</evidence>
<protein>
    <submittedName>
        <fullName evidence="4">Reverse transcriptase domain-containing protein</fullName>
    </submittedName>
</protein>
<dbReference type="AlphaFoldDB" id="A0A183JGW4"/>
<proteinExistence type="predicted"/>
<name>A0A183JGW4_9TREM</name>
<evidence type="ECO:0000313" key="4">
    <source>
        <dbReference type="WBParaSite" id="SCUD_0000193601-mRNA-1"/>
    </source>
</evidence>
<keyword evidence="1" id="KW-0732">Signal</keyword>
<evidence type="ECO:0000313" key="3">
    <source>
        <dbReference type="Proteomes" id="UP000279833"/>
    </source>
</evidence>
<feature type="signal peptide" evidence="1">
    <location>
        <begin position="1"/>
        <end position="31"/>
    </location>
</feature>
<reference evidence="2 3" key="2">
    <citation type="submission" date="2018-11" db="EMBL/GenBank/DDBJ databases">
        <authorList>
            <consortium name="Pathogen Informatics"/>
        </authorList>
    </citation>
    <scope>NUCLEOTIDE SEQUENCE [LARGE SCALE GENOMIC DNA]</scope>
    <source>
        <strain evidence="2">Dakar</strain>
        <strain evidence="3">Dakar, Senegal</strain>
    </source>
</reference>
<accession>A0A183JGW4</accession>
<reference evidence="4" key="1">
    <citation type="submission" date="2016-06" db="UniProtKB">
        <authorList>
            <consortium name="WormBaseParasite"/>
        </authorList>
    </citation>
    <scope>IDENTIFICATION</scope>
</reference>
<evidence type="ECO:0000313" key="2">
    <source>
        <dbReference type="EMBL" id="VDO71026.1"/>
    </source>
</evidence>